<gene>
    <name evidence="8" type="ORF">DRP43_05760</name>
</gene>
<dbReference type="Gene3D" id="2.120.10.30">
    <property type="entry name" value="TolB, C-terminal domain"/>
    <property type="match status" value="1"/>
</dbReference>
<dbReference type="GO" id="GO:0005737">
    <property type="term" value="C:cytoplasm"/>
    <property type="evidence" value="ECO:0007669"/>
    <property type="project" value="UniProtKB-SubCell"/>
</dbReference>
<dbReference type="Pfam" id="PF14684">
    <property type="entry name" value="Tricorn_C1"/>
    <property type="match status" value="1"/>
</dbReference>
<dbReference type="InterPro" id="IPR029045">
    <property type="entry name" value="ClpP/crotonase-like_dom_sf"/>
</dbReference>
<dbReference type="SUPFAM" id="SSF50156">
    <property type="entry name" value="PDZ domain-like"/>
    <property type="match status" value="1"/>
</dbReference>
<dbReference type="SUPFAM" id="SSF52096">
    <property type="entry name" value="ClpP/crotonase"/>
    <property type="match status" value="1"/>
</dbReference>
<comment type="similarity">
    <text evidence="2">Belongs to the peptidase S41B family.</text>
</comment>
<dbReference type="PANTHER" id="PTHR43253">
    <property type="entry name" value="TRICORN PROTEASE HOMOLOG 2-RELATED"/>
    <property type="match status" value="1"/>
</dbReference>
<dbReference type="InterPro" id="IPR028204">
    <property type="entry name" value="Tricorn_C1"/>
</dbReference>
<dbReference type="InterPro" id="IPR012393">
    <property type="entry name" value="Tricorn_protease"/>
</dbReference>
<dbReference type="SUPFAM" id="SSF82171">
    <property type="entry name" value="DPP6 N-terminal domain-like"/>
    <property type="match status" value="1"/>
</dbReference>
<dbReference type="Pfam" id="PF03572">
    <property type="entry name" value="Peptidase_S41"/>
    <property type="match status" value="1"/>
</dbReference>
<dbReference type="PANTHER" id="PTHR43253:SF1">
    <property type="entry name" value="TRICORN PROTEASE HOMOLOG 2-RELATED"/>
    <property type="match status" value="1"/>
</dbReference>
<dbReference type="InterPro" id="IPR005151">
    <property type="entry name" value="Tail-specific_protease"/>
</dbReference>
<dbReference type="SUPFAM" id="SSF50993">
    <property type="entry name" value="Peptidase/esterase 'gauge' domain"/>
    <property type="match status" value="1"/>
</dbReference>
<organism evidence="8 9">
    <name type="scientific">candidate division TA06 bacterium</name>
    <dbReference type="NCBI Taxonomy" id="2250710"/>
    <lineage>
        <taxon>Bacteria</taxon>
        <taxon>Bacteria division TA06</taxon>
    </lineage>
</organism>
<reference evidence="8 9" key="1">
    <citation type="submission" date="2018-06" db="EMBL/GenBank/DDBJ databases">
        <title>Extensive metabolic versatility and redundancy in microbially diverse, dynamic hydrothermal sediments.</title>
        <authorList>
            <person name="Dombrowski N."/>
            <person name="Teske A."/>
            <person name="Baker B.J."/>
        </authorList>
    </citation>
    <scope>NUCLEOTIDE SEQUENCE [LARGE SCALE GENOMIC DNA]</scope>
    <source>
        <strain evidence="8">B10_G13</strain>
    </source>
</reference>
<keyword evidence="3" id="KW-0963">Cytoplasm</keyword>
<evidence type="ECO:0000259" key="7">
    <source>
        <dbReference type="PROSITE" id="PS50106"/>
    </source>
</evidence>
<dbReference type="SMART" id="SM00245">
    <property type="entry name" value="TSPc"/>
    <property type="match status" value="1"/>
</dbReference>
<evidence type="ECO:0000256" key="1">
    <source>
        <dbReference type="ARBA" id="ARBA00004496"/>
    </source>
</evidence>
<dbReference type="GO" id="GO:0006508">
    <property type="term" value="P:proteolysis"/>
    <property type="evidence" value="ECO:0007669"/>
    <property type="project" value="UniProtKB-KW"/>
</dbReference>
<keyword evidence="6" id="KW-0720">Serine protease</keyword>
<dbReference type="EMBL" id="QNBD01000285">
    <property type="protein sequence ID" value="RKX68341.1"/>
    <property type="molecule type" value="Genomic_DNA"/>
</dbReference>
<evidence type="ECO:0000256" key="6">
    <source>
        <dbReference type="ARBA" id="ARBA00022825"/>
    </source>
</evidence>
<dbReference type="InterPro" id="IPR011042">
    <property type="entry name" value="6-blade_b-propeller_TolB-like"/>
</dbReference>
<evidence type="ECO:0000313" key="9">
    <source>
        <dbReference type="Proteomes" id="UP000271125"/>
    </source>
</evidence>
<evidence type="ECO:0000313" key="8">
    <source>
        <dbReference type="EMBL" id="RKX68341.1"/>
    </source>
</evidence>
<dbReference type="GO" id="GO:0008236">
    <property type="term" value="F:serine-type peptidase activity"/>
    <property type="evidence" value="ECO:0007669"/>
    <property type="project" value="UniProtKB-KW"/>
</dbReference>
<comment type="subcellular location">
    <subcellularLocation>
        <location evidence="1">Cytoplasm</location>
    </subcellularLocation>
</comment>
<evidence type="ECO:0000256" key="2">
    <source>
        <dbReference type="ARBA" id="ARBA00008524"/>
    </source>
</evidence>
<name>A0A660SEB1_UNCT6</name>
<dbReference type="Gene3D" id="2.30.42.10">
    <property type="match status" value="1"/>
</dbReference>
<sequence length="783" mass="92418">DIYCYNINSKIIKRITNENININSFSISEDSKTIIYEKEFRLFKLDLASGNKNEIKYRISPDRAQENEYYETINNISNYSISSENDSLFIINSNGDMFLYYPDIINRNLTNSSFWEKDPFYIINGEFYYTSNKDGYFNIYQGDTTGNFKQITNDTLPEEIICISDNDPHTMLYRTPLGLYLFKKKKSIKIDSGIIYNAIFSPNERYISYAKKNGGGQSYSIYNIYIYDTKTSSINRITSKGFVCLPITFSQDSKRLFFQYEYNIERLQYYGDLFYIDLVNPKVTYKRLVTEKDTNTIKTDIDIEFSGIEDRIHQITRFKQARTYLASKKRDFILQGVSFYKSTQIYKIDIKKNNDIYDYKPKKLFDIKNAKMLDISNDGKYMYYINNNKLFMTDIASGKSSIVNFAKKVLKNRQKRYKELFSEAWLLLHDYFYDPKYHGLNWNKVFEYYKPQIENVNDFNTLSGIVYRMFGDLNASHLGFYDNEKMIKNKYGDLGISYIPKKHYPYITKVQKGGPCDREGIEIRPGYFIVKIDENELKDKDPTEFLLNKEGKKTDIYIKRNMNAKEIKYTIIPESVWDTYERFYKELISFREHLVDSLSNNQLAYIHIKSMGNASYYDFLNNILFKYSDRKGLILDVRGNGGGFSHDYYITFFMRKPYMYKFDRYNQKRTMPMMRWDNPVIMLINRQSFSNAEIFPYAFRYMGIGKIIGVPTAGGVIGTYNIELYDGTGFRLPSQAVLQYDGTNFENNPTEPDIYIDNLPEDTLFGRDRQLEKAVENLMKTLK</sequence>
<accession>A0A660SEB1</accession>
<dbReference type="CDD" id="cd07562">
    <property type="entry name" value="Peptidase_S41_TRI"/>
    <property type="match status" value="1"/>
</dbReference>
<dbReference type="Gene3D" id="3.30.750.44">
    <property type="match status" value="1"/>
</dbReference>
<keyword evidence="4" id="KW-0645">Protease</keyword>
<keyword evidence="5" id="KW-0378">Hydrolase</keyword>
<evidence type="ECO:0000256" key="5">
    <source>
        <dbReference type="ARBA" id="ARBA00022801"/>
    </source>
</evidence>
<feature type="domain" description="PDZ" evidence="7">
    <location>
        <begin position="483"/>
        <end position="539"/>
    </location>
</feature>
<dbReference type="PROSITE" id="PS50106">
    <property type="entry name" value="PDZ"/>
    <property type="match status" value="1"/>
</dbReference>
<proteinExistence type="inferred from homology"/>
<dbReference type="InterPro" id="IPR036034">
    <property type="entry name" value="PDZ_sf"/>
</dbReference>
<dbReference type="InterPro" id="IPR001478">
    <property type="entry name" value="PDZ"/>
</dbReference>
<evidence type="ECO:0000256" key="3">
    <source>
        <dbReference type="ARBA" id="ARBA00022490"/>
    </source>
</evidence>
<comment type="caution">
    <text evidence="8">The sequence shown here is derived from an EMBL/GenBank/DDBJ whole genome shotgun (WGS) entry which is preliminary data.</text>
</comment>
<evidence type="ECO:0000256" key="4">
    <source>
        <dbReference type="ARBA" id="ARBA00022670"/>
    </source>
</evidence>
<feature type="non-terminal residue" evidence="8">
    <location>
        <position position="1"/>
    </location>
</feature>
<dbReference type="AlphaFoldDB" id="A0A660SEB1"/>
<protein>
    <recommendedName>
        <fullName evidence="7">PDZ domain-containing protein</fullName>
    </recommendedName>
</protein>
<dbReference type="Gene3D" id="3.90.226.10">
    <property type="entry name" value="2-enoyl-CoA Hydratase, Chain A, domain 1"/>
    <property type="match status" value="1"/>
</dbReference>
<dbReference type="Proteomes" id="UP000271125">
    <property type="component" value="Unassembled WGS sequence"/>
</dbReference>